<organism evidence="3">
    <name type="scientific">uncultured Caudovirales phage</name>
    <dbReference type="NCBI Taxonomy" id="2100421"/>
    <lineage>
        <taxon>Viruses</taxon>
        <taxon>Duplodnaviria</taxon>
        <taxon>Heunggongvirae</taxon>
        <taxon>Uroviricota</taxon>
        <taxon>Caudoviricetes</taxon>
        <taxon>Peduoviridae</taxon>
        <taxon>Maltschvirus</taxon>
        <taxon>Maltschvirus maltsch</taxon>
    </lineage>
</organism>
<accession>A0A6J5R8V7</accession>
<sequence length="84" mass="9120">MASGGAPRPQLTLQRGQTRRSAPAKAAPEPTGWAATPNFNRERAAAAATPYTGMNWNPKKDADVMVAEYRKPRPAPTGLINKYR</sequence>
<feature type="compositionally biased region" description="Polar residues" evidence="1">
    <location>
        <begin position="11"/>
        <end position="20"/>
    </location>
</feature>
<proteinExistence type="predicted"/>
<dbReference type="EMBL" id="LR796445">
    <property type="protein sequence ID" value="CAB4145765.1"/>
    <property type="molecule type" value="Genomic_DNA"/>
</dbReference>
<dbReference type="EMBL" id="LR797155">
    <property type="protein sequence ID" value="CAB4189971.1"/>
    <property type="molecule type" value="Genomic_DNA"/>
</dbReference>
<protein>
    <submittedName>
        <fullName evidence="3">Uncharacterized protein</fullName>
    </submittedName>
</protein>
<feature type="region of interest" description="Disordered" evidence="1">
    <location>
        <begin position="1"/>
        <end position="39"/>
    </location>
</feature>
<name>A0A6J5R8V7_9CAUD</name>
<reference evidence="3" key="1">
    <citation type="submission" date="2020-05" db="EMBL/GenBank/DDBJ databases">
        <authorList>
            <person name="Chiriac C."/>
            <person name="Salcher M."/>
            <person name="Ghai R."/>
            <person name="Kavagutti S V."/>
        </authorList>
    </citation>
    <scope>NUCLEOTIDE SEQUENCE</scope>
</reference>
<evidence type="ECO:0000256" key="1">
    <source>
        <dbReference type="SAM" id="MobiDB-lite"/>
    </source>
</evidence>
<gene>
    <name evidence="3" type="ORF">UFOVP1207_37</name>
    <name evidence="2" type="ORF">UFOVP474_41</name>
</gene>
<evidence type="ECO:0000313" key="2">
    <source>
        <dbReference type="EMBL" id="CAB4145765.1"/>
    </source>
</evidence>
<evidence type="ECO:0000313" key="3">
    <source>
        <dbReference type="EMBL" id="CAB4189971.1"/>
    </source>
</evidence>